<dbReference type="Proteomes" id="UP000825935">
    <property type="component" value="Chromosome 9"/>
</dbReference>
<name>A0A8T2U4J9_CERRI</name>
<protein>
    <submittedName>
        <fullName evidence="2">Uncharacterized protein</fullName>
    </submittedName>
</protein>
<dbReference type="PANTHER" id="PTHR36792:SF5">
    <property type="entry name" value="SEL1 REPEAT PROTEIN"/>
    <property type="match status" value="1"/>
</dbReference>
<dbReference type="AlphaFoldDB" id="A0A8T2U4J9"/>
<dbReference type="OrthoDB" id="2384430at2759"/>
<keyword evidence="3" id="KW-1185">Reference proteome</keyword>
<gene>
    <name evidence="2" type="ORF">KP509_09G006700</name>
</gene>
<evidence type="ECO:0000313" key="2">
    <source>
        <dbReference type="EMBL" id="KAH7428555.1"/>
    </source>
</evidence>
<organism evidence="2 3">
    <name type="scientific">Ceratopteris richardii</name>
    <name type="common">Triangle waterfern</name>
    <dbReference type="NCBI Taxonomy" id="49495"/>
    <lineage>
        <taxon>Eukaryota</taxon>
        <taxon>Viridiplantae</taxon>
        <taxon>Streptophyta</taxon>
        <taxon>Embryophyta</taxon>
        <taxon>Tracheophyta</taxon>
        <taxon>Polypodiopsida</taxon>
        <taxon>Polypodiidae</taxon>
        <taxon>Polypodiales</taxon>
        <taxon>Pteridineae</taxon>
        <taxon>Pteridaceae</taxon>
        <taxon>Parkerioideae</taxon>
        <taxon>Ceratopteris</taxon>
    </lineage>
</organism>
<dbReference type="EMBL" id="CM035414">
    <property type="protein sequence ID" value="KAH7428553.1"/>
    <property type="molecule type" value="Genomic_DNA"/>
</dbReference>
<dbReference type="Gene3D" id="1.25.40.10">
    <property type="entry name" value="Tetratricopeptide repeat domain"/>
    <property type="match status" value="1"/>
</dbReference>
<proteinExistence type="predicted"/>
<reference evidence="2" key="1">
    <citation type="submission" date="2021-08" db="EMBL/GenBank/DDBJ databases">
        <title>WGS assembly of Ceratopteris richardii.</title>
        <authorList>
            <person name="Marchant D.B."/>
            <person name="Chen G."/>
            <person name="Jenkins J."/>
            <person name="Shu S."/>
            <person name="Leebens-Mack J."/>
            <person name="Grimwood J."/>
            <person name="Schmutz J."/>
            <person name="Soltis P."/>
            <person name="Soltis D."/>
            <person name="Chen Z.-H."/>
        </authorList>
    </citation>
    <scope>NUCLEOTIDE SEQUENCE</scope>
    <source>
        <strain evidence="2">Whitten #5841</strain>
        <tissue evidence="2">Leaf</tissue>
    </source>
</reference>
<feature type="region of interest" description="Disordered" evidence="1">
    <location>
        <begin position="313"/>
        <end position="334"/>
    </location>
</feature>
<evidence type="ECO:0000313" key="3">
    <source>
        <dbReference type="Proteomes" id="UP000825935"/>
    </source>
</evidence>
<comment type="caution">
    <text evidence="2">The sequence shown here is derived from an EMBL/GenBank/DDBJ whole genome shotgun (WGS) entry which is preliminary data.</text>
</comment>
<dbReference type="InterPro" id="IPR011990">
    <property type="entry name" value="TPR-like_helical_dom_sf"/>
</dbReference>
<accession>A0A8T2U4J9</accession>
<sequence>MYDILCQIHIYQLVLSHEKMNTAYRRTYIVRALREAFTHCELRSGVSAGSFKIFAYSTSCVRSLEAGDNSAGDGNEESQVRRAVSVSNCARRPLQGMVENSDGDGLEGSQMQQTEAARKQMEMTKTTVELMTKPTEITELVPKGVVLRTQPLQATDETQTRLELREEPLQSIEVNHVGLQSRTGPVQGIEIDHVGFESRAPQVQDIESNMIGHESRTESVQNAKITQVGVGSRTQHPQSVQLPVDLDKEHHLIGCPLQLVIETFVKDNFKEQLKRARKGDSHAQIILGHMISHGYGVQKNPLKGSEWIKRGYSKHKQRKELPEKKSEDEDLYFM</sequence>
<evidence type="ECO:0000256" key="1">
    <source>
        <dbReference type="SAM" id="MobiDB-lite"/>
    </source>
</evidence>
<dbReference type="PANTHER" id="PTHR36792">
    <property type="entry name" value="EXPRESSED PROTEIN"/>
    <property type="match status" value="1"/>
</dbReference>
<dbReference type="EMBL" id="CM035414">
    <property type="protein sequence ID" value="KAH7428555.1"/>
    <property type="molecule type" value="Genomic_DNA"/>
</dbReference>